<evidence type="ECO:0000256" key="4">
    <source>
        <dbReference type="ARBA" id="ARBA00022989"/>
    </source>
</evidence>
<gene>
    <name evidence="8" type="ORF">GCM10007111_42160</name>
</gene>
<feature type="transmembrane region" description="Helical" evidence="6">
    <location>
        <begin position="374"/>
        <end position="396"/>
    </location>
</feature>
<evidence type="ECO:0000259" key="7">
    <source>
        <dbReference type="PROSITE" id="PS50850"/>
    </source>
</evidence>
<feature type="transmembrane region" description="Helical" evidence="6">
    <location>
        <begin position="54"/>
        <end position="73"/>
    </location>
</feature>
<name>A0ABQ2DWM4_9BACI</name>
<organism evidence="8 9">
    <name type="scientific">Virgibacillus kapii</name>
    <dbReference type="NCBI Taxonomy" id="1638645"/>
    <lineage>
        <taxon>Bacteria</taxon>
        <taxon>Bacillati</taxon>
        <taxon>Bacillota</taxon>
        <taxon>Bacilli</taxon>
        <taxon>Bacillales</taxon>
        <taxon>Bacillaceae</taxon>
        <taxon>Virgibacillus</taxon>
    </lineage>
</organism>
<feature type="transmembrane region" description="Helical" evidence="6">
    <location>
        <begin position="220"/>
        <end position="238"/>
    </location>
</feature>
<feature type="transmembrane region" description="Helical" evidence="6">
    <location>
        <begin position="12"/>
        <end position="34"/>
    </location>
</feature>
<evidence type="ECO:0000313" key="9">
    <source>
        <dbReference type="Proteomes" id="UP000634435"/>
    </source>
</evidence>
<keyword evidence="3 6" id="KW-0812">Transmembrane</keyword>
<dbReference type="InterPro" id="IPR036259">
    <property type="entry name" value="MFS_trans_sf"/>
</dbReference>
<sequence length="412" mass="44563">MPRFTISTYTKQRYYTILLILVILLIAATLRSPITSVGPLIPFFREELAASNSMIGLVNTLPLLAFGIFSPFVPKLSSKFGMEITLFIAMIFLSLGIVIRSLGGISILLFGTLLLGMAIAVGNILMPGLIKSSFPFHIGLMTGLYSVSMNIFGALASGVSVPIASIATLDWRNAMQIWSLLSFLSIIVLLLRLPAIRSSNKKVFVEVKSQPSKAIFKSKIAWAVTFFMGLQSLIPYSLFTWLPDILLTKGFTESEAGWLIAIYQLGLIPTTFIAPIIAARLQSQRLIACISGLLFFFGLLGITLTSSDVIIAFLILTGIGAGTTFSLAMMFFVLRTNTVSESSQLSSMAQSIGYMIAALGPFLLGSIAEWTNGWAVPLAILMTASLCIAFFGTIAGKNEKISFEPKSTKGEV</sequence>
<evidence type="ECO:0000256" key="3">
    <source>
        <dbReference type="ARBA" id="ARBA00022692"/>
    </source>
</evidence>
<feature type="transmembrane region" description="Helical" evidence="6">
    <location>
        <begin position="147"/>
        <end position="169"/>
    </location>
</feature>
<dbReference type="Pfam" id="PF07690">
    <property type="entry name" value="MFS_1"/>
    <property type="match status" value="1"/>
</dbReference>
<dbReference type="PANTHER" id="PTHR23523:SF2">
    <property type="entry name" value="2-NITROIMIDAZOLE TRANSPORTER"/>
    <property type="match status" value="1"/>
</dbReference>
<dbReference type="EMBL" id="BMPN01000011">
    <property type="protein sequence ID" value="GGJ76151.1"/>
    <property type="molecule type" value="Genomic_DNA"/>
</dbReference>
<dbReference type="InterPro" id="IPR052524">
    <property type="entry name" value="MFS_Cyanate_Porter"/>
</dbReference>
<dbReference type="Proteomes" id="UP000634435">
    <property type="component" value="Unassembled WGS sequence"/>
</dbReference>
<feature type="domain" description="Major facilitator superfamily (MFS) profile" evidence="7">
    <location>
        <begin position="17"/>
        <end position="401"/>
    </location>
</feature>
<evidence type="ECO:0000256" key="1">
    <source>
        <dbReference type="ARBA" id="ARBA00004651"/>
    </source>
</evidence>
<dbReference type="PANTHER" id="PTHR23523">
    <property type="match status" value="1"/>
</dbReference>
<dbReference type="InterPro" id="IPR011701">
    <property type="entry name" value="MFS"/>
</dbReference>
<dbReference type="RefSeq" id="WP_021292332.1">
    <property type="nucleotide sequence ID" value="NZ_BMPN01000011.1"/>
</dbReference>
<accession>A0ABQ2DWM4</accession>
<dbReference type="Gene3D" id="1.20.1250.20">
    <property type="entry name" value="MFS general substrate transporter like domains"/>
    <property type="match status" value="2"/>
</dbReference>
<comment type="caution">
    <text evidence="8">The sequence shown here is derived from an EMBL/GenBank/DDBJ whole genome shotgun (WGS) entry which is preliminary data.</text>
</comment>
<dbReference type="CDD" id="cd17339">
    <property type="entry name" value="MFS_NIMT_CynX_like"/>
    <property type="match status" value="1"/>
</dbReference>
<protein>
    <submittedName>
        <fullName evidence="8">MFS transporter</fullName>
    </submittedName>
</protein>
<proteinExistence type="predicted"/>
<evidence type="ECO:0000313" key="8">
    <source>
        <dbReference type="EMBL" id="GGJ76151.1"/>
    </source>
</evidence>
<feature type="transmembrane region" description="Helical" evidence="6">
    <location>
        <begin position="258"/>
        <end position="279"/>
    </location>
</feature>
<reference evidence="9" key="1">
    <citation type="journal article" date="2019" name="Int. J. Syst. Evol. Microbiol.">
        <title>The Global Catalogue of Microorganisms (GCM) 10K type strain sequencing project: providing services to taxonomists for standard genome sequencing and annotation.</title>
        <authorList>
            <consortium name="The Broad Institute Genomics Platform"/>
            <consortium name="The Broad Institute Genome Sequencing Center for Infectious Disease"/>
            <person name="Wu L."/>
            <person name="Ma J."/>
        </authorList>
    </citation>
    <scope>NUCLEOTIDE SEQUENCE [LARGE SCALE GENOMIC DNA]</scope>
    <source>
        <strain evidence="9">JCM 30071</strain>
    </source>
</reference>
<feature type="transmembrane region" description="Helical" evidence="6">
    <location>
        <begin position="286"/>
        <end position="304"/>
    </location>
</feature>
<dbReference type="InterPro" id="IPR020846">
    <property type="entry name" value="MFS_dom"/>
</dbReference>
<feature type="transmembrane region" description="Helical" evidence="6">
    <location>
        <begin position="310"/>
        <end position="333"/>
    </location>
</feature>
<comment type="subcellular location">
    <subcellularLocation>
        <location evidence="1">Cell membrane</location>
        <topology evidence="1">Multi-pass membrane protein</topology>
    </subcellularLocation>
</comment>
<keyword evidence="5 6" id="KW-0472">Membrane</keyword>
<evidence type="ECO:0000256" key="5">
    <source>
        <dbReference type="ARBA" id="ARBA00023136"/>
    </source>
</evidence>
<keyword evidence="2" id="KW-0813">Transport</keyword>
<feature type="transmembrane region" description="Helical" evidence="6">
    <location>
        <begin position="345"/>
        <end position="368"/>
    </location>
</feature>
<feature type="transmembrane region" description="Helical" evidence="6">
    <location>
        <begin position="105"/>
        <end position="126"/>
    </location>
</feature>
<feature type="transmembrane region" description="Helical" evidence="6">
    <location>
        <begin position="80"/>
        <end position="99"/>
    </location>
</feature>
<evidence type="ECO:0000256" key="6">
    <source>
        <dbReference type="SAM" id="Phobius"/>
    </source>
</evidence>
<evidence type="ECO:0000256" key="2">
    <source>
        <dbReference type="ARBA" id="ARBA00022448"/>
    </source>
</evidence>
<dbReference type="SUPFAM" id="SSF103473">
    <property type="entry name" value="MFS general substrate transporter"/>
    <property type="match status" value="1"/>
</dbReference>
<feature type="transmembrane region" description="Helical" evidence="6">
    <location>
        <begin position="175"/>
        <end position="193"/>
    </location>
</feature>
<keyword evidence="9" id="KW-1185">Reference proteome</keyword>
<keyword evidence="4 6" id="KW-1133">Transmembrane helix</keyword>
<dbReference type="PROSITE" id="PS50850">
    <property type="entry name" value="MFS"/>
    <property type="match status" value="1"/>
</dbReference>